<protein>
    <submittedName>
        <fullName evidence="1">Uncharacterized protein</fullName>
    </submittedName>
</protein>
<gene>
    <name evidence="1" type="ORF">FN976_20575</name>
</gene>
<dbReference type="Proteomes" id="UP000318199">
    <property type="component" value="Unassembled WGS sequence"/>
</dbReference>
<sequence length="225" mass="26119">MDGQAGGDVGLFVFRKLRRMSLWPIRDWLDAYDEDDLFDIIEFLHDHATKGVDGHHHTYNQCGWHYTKFDARAGREMFRREMNDVLADYGRGYEISASGEILTLAEDEFAPMLSAELPHSDGANVTERVNAAKLKYRRRALSERRDAVRDLADVLEFLRPEAKKALHSKDESELFQLANNFGIRHHNKEQKTDYDTSIWLSWMFYHYLASIHACLRLIEKGKAPS</sequence>
<reference evidence="1 2" key="1">
    <citation type="submission" date="2019-07" db="EMBL/GenBank/DDBJ databases">
        <title>Caenimonas sedimenti sp. nov., isolated from activated sludge.</title>
        <authorList>
            <person name="Xu J."/>
        </authorList>
    </citation>
    <scope>NUCLEOTIDE SEQUENCE [LARGE SCALE GENOMIC DNA]</scope>
    <source>
        <strain evidence="1 2">HX-9-20</strain>
    </source>
</reference>
<proteinExistence type="predicted"/>
<dbReference type="AlphaFoldDB" id="A0A562ZL84"/>
<accession>A0A562ZL84</accession>
<evidence type="ECO:0000313" key="1">
    <source>
        <dbReference type="EMBL" id="TWO69171.1"/>
    </source>
</evidence>
<keyword evidence="2" id="KW-1185">Reference proteome</keyword>
<dbReference type="EMBL" id="VOBQ01000016">
    <property type="protein sequence ID" value="TWO69171.1"/>
    <property type="molecule type" value="Genomic_DNA"/>
</dbReference>
<comment type="caution">
    <text evidence="1">The sequence shown here is derived from an EMBL/GenBank/DDBJ whole genome shotgun (WGS) entry which is preliminary data.</text>
</comment>
<dbReference type="OrthoDB" id="5106738at2"/>
<evidence type="ECO:0000313" key="2">
    <source>
        <dbReference type="Proteomes" id="UP000318199"/>
    </source>
</evidence>
<organism evidence="1 2">
    <name type="scientific">Caenimonas sedimenti</name>
    <dbReference type="NCBI Taxonomy" id="2596921"/>
    <lineage>
        <taxon>Bacteria</taxon>
        <taxon>Pseudomonadati</taxon>
        <taxon>Pseudomonadota</taxon>
        <taxon>Betaproteobacteria</taxon>
        <taxon>Burkholderiales</taxon>
        <taxon>Comamonadaceae</taxon>
        <taxon>Caenimonas</taxon>
    </lineage>
</organism>
<name>A0A562ZL84_9BURK</name>